<evidence type="ECO:0000256" key="7">
    <source>
        <dbReference type="SAM" id="Phobius"/>
    </source>
</evidence>
<dbReference type="Gene3D" id="1.20.1560.10">
    <property type="entry name" value="ABC transporter type 1, transmembrane domain"/>
    <property type="match status" value="1"/>
</dbReference>
<evidence type="ECO:0000259" key="8">
    <source>
        <dbReference type="PROSITE" id="PS50929"/>
    </source>
</evidence>
<keyword evidence="1" id="KW-0813">Transport</keyword>
<keyword evidence="2 7" id="KW-0812">Transmembrane</keyword>
<reference evidence="9" key="1">
    <citation type="submission" date="2021-01" db="EMBL/GenBank/DDBJ databases">
        <authorList>
            <person name="Corre E."/>
            <person name="Pelletier E."/>
            <person name="Niang G."/>
            <person name="Scheremetjew M."/>
            <person name="Finn R."/>
            <person name="Kale V."/>
            <person name="Holt S."/>
            <person name="Cochrane G."/>
            <person name="Meng A."/>
            <person name="Brown T."/>
            <person name="Cohen L."/>
        </authorList>
    </citation>
    <scope>NUCLEOTIDE SEQUENCE</scope>
    <source>
        <strain evidence="9">CCMP645</strain>
    </source>
</reference>
<name>A0A7S4C6J0_CHRCT</name>
<feature type="transmembrane region" description="Helical" evidence="7">
    <location>
        <begin position="186"/>
        <end position="204"/>
    </location>
</feature>
<protein>
    <recommendedName>
        <fullName evidence="8">ABC transmembrane type-1 domain-containing protein</fullName>
    </recommendedName>
</protein>
<proteinExistence type="predicted"/>
<evidence type="ECO:0000256" key="2">
    <source>
        <dbReference type="ARBA" id="ARBA00022692"/>
    </source>
</evidence>
<gene>
    <name evidence="9" type="ORF">PCAR00345_LOCUS41225</name>
</gene>
<evidence type="ECO:0000256" key="6">
    <source>
        <dbReference type="ARBA" id="ARBA00023136"/>
    </source>
</evidence>
<keyword evidence="4" id="KW-0067">ATP-binding</keyword>
<feature type="domain" description="ABC transmembrane type-1" evidence="8">
    <location>
        <begin position="78"/>
        <end position="204"/>
    </location>
</feature>
<evidence type="ECO:0000313" key="9">
    <source>
        <dbReference type="EMBL" id="CAE0788516.1"/>
    </source>
</evidence>
<dbReference type="GO" id="GO:0016020">
    <property type="term" value="C:membrane"/>
    <property type="evidence" value="ECO:0007669"/>
    <property type="project" value="InterPro"/>
</dbReference>
<dbReference type="SUPFAM" id="SSF90123">
    <property type="entry name" value="ABC transporter transmembrane region"/>
    <property type="match status" value="1"/>
</dbReference>
<accession>A0A7S4C6J0</accession>
<dbReference type="GO" id="GO:0005524">
    <property type="term" value="F:ATP binding"/>
    <property type="evidence" value="ECO:0007669"/>
    <property type="project" value="UniProtKB-KW"/>
</dbReference>
<dbReference type="EMBL" id="HBIZ01067385">
    <property type="protein sequence ID" value="CAE0788516.1"/>
    <property type="molecule type" value="Transcribed_RNA"/>
</dbReference>
<keyword evidence="3" id="KW-0547">Nucleotide-binding</keyword>
<dbReference type="InterPro" id="IPR050173">
    <property type="entry name" value="ABC_transporter_C-like"/>
</dbReference>
<feature type="transmembrane region" description="Helical" evidence="7">
    <location>
        <begin position="110"/>
        <end position="127"/>
    </location>
</feature>
<keyword evidence="5 7" id="KW-1133">Transmembrane helix</keyword>
<sequence length="230" mass="25889">MTRSHSPGMASHMYFSWTTPLIVRAYRHGLKEEDVSSTSDWRCPLLPDTTSLLALFDSLEGDLRSRLWLMMRWRMIKAAVLMFLYSAIQLVLPLLLRGAVVAVDDDDPDGWWYAVAIGGLVFTGSLCKEHQLWLNYQVGAELRALFAALVYRRAMSMRQYELQPSTTNLITVDAQKFNELLPMINWLWAAPLSITAAAVILVSIEGREPSRAVLTTHLRAQGVACNVSFA</sequence>
<dbReference type="PANTHER" id="PTHR24223">
    <property type="entry name" value="ATP-BINDING CASSETTE SUB-FAMILY C"/>
    <property type="match status" value="1"/>
</dbReference>
<dbReference type="InterPro" id="IPR011527">
    <property type="entry name" value="ABC1_TM_dom"/>
</dbReference>
<evidence type="ECO:0000256" key="1">
    <source>
        <dbReference type="ARBA" id="ARBA00022448"/>
    </source>
</evidence>
<feature type="transmembrane region" description="Helical" evidence="7">
    <location>
        <begin position="78"/>
        <end position="98"/>
    </location>
</feature>
<evidence type="ECO:0000256" key="4">
    <source>
        <dbReference type="ARBA" id="ARBA00022840"/>
    </source>
</evidence>
<dbReference type="InterPro" id="IPR036640">
    <property type="entry name" value="ABC1_TM_sf"/>
</dbReference>
<dbReference type="AlphaFoldDB" id="A0A7S4C6J0"/>
<organism evidence="9">
    <name type="scientific">Chrysotila carterae</name>
    <name type="common">Marine alga</name>
    <name type="synonym">Syracosphaera carterae</name>
    <dbReference type="NCBI Taxonomy" id="13221"/>
    <lineage>
        <taxon>Eukaryota</taxon>
        <taxon>Haptista</taxon>
        <taxon>Haptophyta</taxon>
        <taxon>Prymnesiophyceae</taxon>
        <taxon>Isochrysidales</taxon>
        <taxon>Isochrysidaceae</taxon>
        <taxon>Chrysotila</taxon>
    </lineage>
</organism>
<evidence type="ECO:0000256" key="3">
    <source>
        <dbReference type="ARBA" id="ARBA00022741"/>
    </source>
</evidence>
<keyword evidence="6 7" id="KW-0472">Membrane</keyword>
<dbReference type="PROSITE" id="PS50929">
    <property type="entry name" value="ABC_TM1F"/>
    <property type="match status" value="1"/>
</dbReference>
<dbReference type="GO" id="GO:0140359">
    <property type="term" value="F:ABC-type transporter activity"/>
    <property type="evidence" value="ECO:0007669"/>
    <property type="project" value="InterPro"/>
</dbReference>
<evidence type="ECO:0000256" key="5">
    <source>
        <dbReference type="ARBA" id="ARBA00022989"/>
    </source>
</evidence>